<keyword evidence="1" id="KW-0863">Zinc-finger</keyword>
<dbReference type="OrthoDB" id="1751327at2759"/>
<dbReference type="PROSITE" id="PS50158">
    <property type="entry name" value="ZF_CCHC"/>
    <property type="match status" value="1"/>
</dbReference>
<feature type="region of interest" description="Disordered" evidence="2">
    <location>
        <begin position="13"/>
        <end position="67"/>
    </location>
</feature>
<dbReference type="GeneID" id="17354044"/>
<keyword evidence="5" id="KW-1185">Reference proteome</keyword>
<protein>
    <recommendedName>
        <fullName evidence="3">CCHC-type domain-containing protein</fullName>
    </recommendedName>
</protein>
<feature type="compositionally biased region" description="Polar residues" evidence="2">
    <location>
        <begin position="49"/>
        <end position="58"/>
    </location>
</feature>
<dbReference type="Gene3D" id="4.10.60.10">
    <property type="entry name" value="Zinc finger, CCHC-type"/>
    <property type="match status" value="1"/>
</dbReference>
<evidence type="ECO:0000256" key="1">
    <source>
        <dbReference type="PROSITE-ProRule" id="PRU00047"/>
    </source>
</evidence>
<dbReference type="GO" id="GO:0003676">
    <property type="term" value="F:nucleic acid binding"/>
    <property type="evidence" value="ECO:0007669"/>
    <property type="project" value="InterPro"/>
</dbReference>
<organism evidence="5">
    <name type="scientific">Chlorella variabilis</name>
    <name type="common">Green alga</name>
    <dbReference type="NCBI Taxonomy" id="554065"/>
    <lineage>
        <taxon>Eukaryota</taxon>
        <taxon>Viridiplantae</taxon>
        <taxon>Chlorophyta</taxon>
        <taxon>core chlorophytes</taxon>
        <taxon>Trebouxiophyceae</taxon>
        <taxon>Chlorellales</taxon>
        <taxon>Chlorellaceae</taxon>
        <taxon>Chlorella clade</taxon>
        <taxon>Chlorella</taxon>
    </lineage>
</organism>
<sequence length="106" mass="12435">MAERFDALMYDRYRQSKPFGQTPGPQPMELGAVMHNRHNPASGNRWDRQQPSSFSPGNRRQPDRPKLTPELRQQLLREGKCFYCRKTGHMALQCPERRQQGNPARR</sequence>
<accession>E1ZHI5</accession>
<reference evidence="4 5" key="1">
    <citation type="journal article" date="2010" name="Plant Cell">
        <title>The Chlorella variabilis NC64A genome reveals adaptation to photosymbiosis, coevolution with viruses, and cryptic sex.</title>
        <authorList>
            <person name="Blanc G."/>
            <person name="Duncan G."/>
            <person name="Agarkova I."/>
            <person name="Borodovsky M."/>
            <person name="Gurnon J."/>
            <person name="Kuo A."/>
            <person name="Lindquist E."/>
            <person name="Lucas S."/>
            <person name="Pangilinan J."/>
            <person name="Polle J."/>
            <person name="Salamov A."/>
            <person name="Terry A."/>
            <person name="Yamada T."/>
            <person name="Dunigan D.D."/>
            <person name="Grigoriev I.V."/>
            <person name="Claverie J.M."/>
            <person name="Van Etten J.L."/>
        </authorList>
    </citation>
    <scope>NUCLEOTIDE SEQUENCE [LARGE SCALE GENOMIC DNA]</scope>
    <source>
        <strain evidence="4 5">NC64A</strain>
    </source>
</reference>
<dbReference type="EMBL" id="GL433847">
    <property type="protein sequence ID" value="EFN54469.1"/>
    <property type="molecule type" value="Genomic_DNA"/>
</dbReference>
<dbReference type="InterPro" id="IPR036875">
    <property type="entry name" value="Znf_CCHC_sf"/>
</dbReference>
<dbReference type="SMART" id="SM00343">
    <property type="entry name" value="ZnF_C2HC"/>
    <property type="match status" value="1"/>
</dbReference>
<dbReference type="SUPFAM" id="SSF57756">
    <property type="entry name" value="Retrovirus zinc finger-like domains"/>
    <property type="match status" value="1"/>
</dbReference>
<evidence type="ECO:0000313" key="5">
    <source>
        <dbReference type="Proteomes" id="UP000008141"/>
    </source>
</evidence>
<dbReference type="Proteomes" id="UP000008141">
    <property type="component" value="Unassembled WGS sequence"/>
</dbReference>
<gene>
    <name evidence="4" type="ORF">CHLNCDRAFT_52911</name>
</gene>
<evidence type="ECO:0000313" key="4">
    <source>
        <dbReference type="EMBL" id="EFN54469.1"/>
    </source>
</evidence>
<dbReference type="InterPro" id="IPR001878">
    <property type="entry name" value="Znf_CCHC"/>
</dbReference>
<keyword evidence="1" id="KW-0862">Zinc</keyword>
<dbReference type="KEGG" id="cvr:CHLNCDRAFT_52911"/>
<evidence type="ECO:0000259" key="3">
    <source>
        <dbReference type="PROSITE" id="PS50158"/>
    </source>
</evidence>
<dbReference type="GO" id="GO:0008270">
    <property type="term" value="F:zinc ion binding"/>
    <property type="evidence" value="ECO:0007669"/>
    <property type="project" value="UniProtKB-KW"/>
</dbReference>
<evidence type="ECO:0000256" key="2">
    <source>
        <dbReference type="SAM" id="MobiDB-lite"/>
    </source>
</evidence>
<proteinExistence type="predicted"/>
<dbReference type="Pfam" id="PF00098">
    <property type="entry name" value="zf-CCHC"/>
    <property type="match status" value="1"/>
</dbReference>
<dbReference type="InParanoid" id="E1ZHI5"/>
<dbReference type="AlphaFoldDB" id="E1ZHI5"/>
<dbReference type="RefSeq" id="XP_005846571.1">
    <property type="nucleotide sequence ID" value="XM_005846509.1"/>
</dbReference>
<keyword evidence="1" id="KW-0479">Metal-binding</keyword>
<name>E1ZHI5_CHLVA</name>
<feature type="domain" description="CCHC-type" evidence="3">
    <location>
        <begin position="80"/>
        <end position="96"/>
    </location>
</feature>